<keyword evidence="1" id="KW-0812">Transmembrane</keyword>
<organism evidence="2 3">
    <name type="scientific">Streptomyces boetiae</name>
    <dbReference type="NCBI Taxonomy" id="3075541"/>
    <lineage>
        <taxon>Bacteria</taxon>
        <taxon>Bacillati</taxon>
        <taxon>Actinomycetota</taxon>
        <taxon>Actinomycetes</taxon>
        <taxon>Kitasatosporales</taxon>
        <taxon>Streptomycetaceae</taxon>
        <taxon>Streptomyces</taxon>
    </lineage>
</organism>
<proteinExistence type="predicted"/>
<gene>
    <name evidence="2" type="ORF">RM780_12715</name>
</gene>
<evidence type="ECO:0000313" key="3">
    <source>
        <dbReference type="Proteomes" id="UP001183388"/>
    </source>
</evidence>
<dbReference type="Proteomes" id="UP001183388">
    <property type="component" value="Unassembled WGS sequence"/>
</dbReference>
<dbReference type="EMBL" id="JAVREN010000015">
    <property type="protein sequence ID" value="MDT0307818.1"/>
    <property type="molecule type" value="Genomic_DNA"/>
</dbReference>
<keyword evidence="3" id="KW-1185">Reference proteome</keyword>
<protein>
    <submittedName>
        <fullName evidence="2">DUF3618 domain-containing protein</fullName>
    </submittedName>
</protein>
<name>A0ABU2L8C2_9ACTN</name>
<dbReference type="Pfam" id="PF12277">
    <property type="entry name" value="DUF3618"/>
    <property type="match status" value="1"/>
</dbReference>
<sequence length="104" mass="11218">MPEAPSEIEARIVRRREELAATLEEIGVRVHPSTIVGDARARLAATVDQSVGRAFVAVNQAVSGVRAQLVSPDGAPRLDRVVPAVVLTVALAGLFVRSSRRRRR</sequence>
<keyword evidence="1" id="KW-0472">Membrane</keyword>
<evidence type="ECO:0000313" key="2">
    <source>
        <dbReference type="EMBL" id="MDT0307818.1"/>
    </source>
</evidence>
<comment type="caution">
    <text evidence="2">The sequence shown here is derived from an EMBL/GenBank/DDBJ whole genome shotgun (WGS) entry which is preliminary data.</text>
</comment>
<keyword evidence="1" id="KW-1133">Transmembrane helix</keyword>
<reference evidence="3" key="1">
    <citation type="submission" date="2023-07" db="EMBL/GenBank/DDBJ databases">
        <title>30 novel species of actinomycetes from the DSMZ collection.</title>
        <authorList>
            <person name="Nouioui I."/>
        </authorList>
    </citation>
    <scope>NUCLEOTIDE SEQUENCE [LARGE SCALE GENOMIC DNA]</scope>
    <source>
        <strain evidence="3">DSM 44917</strain>
    </source>
</reference>
<evidence type="ECO:0000256" key="1">
    <source>
        <dbReference type="SAM" id="Phobius"/>
    </source>
</evidence>
<accession>A0ABU2L8C2</accession>
<dbReference type="InterPro" id="IPR022062">
    <property type="entry name" value="DUF3618"/>
</dbReference>
<feature type="transmembrane region" description="Helical" evidence="1">
    <location>
        <begin position="81"/>
        <end position="98"/>
    </location>
</feature>